<sequence length="531" mass="57400">MKKDVLTAQQAATLINDGDRVILGGFIGAVVPEDIEKAVGERFLSTGHPRQLELYFTAGQGDGVDRATNHLSYSGMVSKAIGGHWGLIPRLQQLANENKIQGYNLPQGVIAQLLRDSAAGKPGTLSHVGLGTFVDPRLGGGKINTSTEEDRVSLFEIDGEEFLFYKRINPNVALLRGTTADENGNVTMEDECLFLENLAAAQLVRNMGGTVIVQVKRIVKNGELDPQQVRIPGIFVDAIVMASEASMHMQTFAEPMNESYCGRGEQNTKSVTPRPLDAKKIIARRAAMELKPNAILNYGIGVPEVIAQITDEEGVTNQMIATVEPGAIGGTPAGGLSFGASAFPEAVITQDQMFDFYDGGGIDQAFLGLAECDRFGNLNVSKFGTKIAGCGGFINITQNAKQVFFCGTFTAGKLEIETGDGKLTIIQDGHISKLINDVQQITFSADVARRNHKPVLYITERAVFKLGEETLELIEIAPGVNLQRDVLDKMAFKPLISEQLKLMDSRIFTDRPMGLVLGEKAIDIKVQDEAA</sequence>
<name>A0A1T4VL52_9GAMM</name>
<protein>
    <recommendedName>
        <fullName evidence="3">Acetate CoA-transferase YdiF</fullName>
        <ecNumber evidence="3">2.8.3.8</ecNumber>
    </recommendedName>
</protein>
<dbReference type="EMBL" id="FUXU01000080">
    <property type="protein sequence ID" value="SKA65700.1"/>
    <property type="molecule type" value="Genomic_DNA"/>
</dbReference>
<dbReference type="AlphaFoldDB" id="A0A1T4VL52"/>
<dbReference type="Proteomes" id="UP000190162">
    <property type="component" value="Unassembled WGS sequence"/>
</dbReference>
<feature type="active site" description="5-glutamyl coenzyme A thioester intermediate" evidence="4">
    <location>
        <position position="324"/>
    </location>
</feature>
<dbReference type="PANTHER" id="PTHR43293:SF1">
    <property type="entry name" value="ACETATE COA-TRANSFERASE YDIF"/>
    <property type="match status" value="1"/>
</dbReference>
<reference evidence="6" key="1">
    <citation type="submission" date="2017-02" db="EMBL/GenBank/DDBJ databases">
        <authorList>
            <person name="Varghese N."/>
            <person name="Submissions S."/>
        </authorList>
    </citation>
    <scope>NUCLEOTIDE SEQUENCE [LARGE SCALE GENOMIC DNA]</scope>
    <source>
        <strain evidence="6">DSM 22720</strain>
    </source>
</reference>
<evidence type="ECO:0000256" key="3">
    <source>
        <dbReference type="PIRNR" id="PIRNR000858"/>
    </source>
</evidence>
<evidence type="ECO:0000256" key="4">
    <source>
        <dbReference type="PIRSR" id="PIRSR000858-1"/>
    </source>
</evidence>
<dbReference type="GO" id="GO:0046952">
    <property type="term" value="P:ketone body catabolic process"/>
    <property type="evidence" value="ECO:0007669"/>
    <property type="project" value="InterPro"/>
</dbReference>
<evidence type="ECO:0000313" key="6">
    <source>
        <dbReference type="Proteomes" id="UP000190162"/>
    </source>
</evidence>
<dbReference type="GO" id="GO:0008775">
    <property type="term" value="F:acetate CoA-transferase activity"/>
    <property type="evidence" value="ECO:0007669"/>
    <property type="project" value="UniProtKB-EC"/>
</dbReference>
<proteinExistence type="inferred from homology"/>
<evidence type="ECO:0000313" key="5">
    <source>
        <dbReference type="EMBL" id="SKA65700.1"/>
    </source>
</evidence>
<dbReference type="Gene3D" id="3.40.1080.10">
    <property type="entry name" value="Glutaconate Coenzyme A-transferase"/>
    <property type="match status" value="2"/>
</dbReference>
<dbReference type="InterPro" id="IPR037171">
    <property type="entry name" value="NagB/RpiA_transferase-like"/>
</dbReference>
<dbReference type="PANTHER" id="PTHR43293">
    <property type="entry name" value="ACETATE COA-TRANSFERASE YDIF"/>
    <property type="match status" value="1"/>
</dbReference>
<dbReference type="OrthoDB" id="9805230at2"/>
<dbReference type="Pfam" id="PF01144">
    <property type="entry name" value="CoA_trans"/>
    <property type="match status" value="1"/>
</dbReference>
<dbReference type="PIRSF" id="PIRSF000858">
    <property type="entry name" value="SCOT-t"/>
    <property type="match status" value="1"/>
</dbReference>
<dbReference type="InterPro" id="IPR004165">
    <property type="entry name" value="CoA_trans_fam_I"/>
</dbReference>
<comment type="function">
    <text evidence="3">CoA transferase having broad substrate specificity for short-chain acyl-CoA thioesters with the activity decreasing when the length of the carboxylic acid chain exceeds four carbons.</text>
</comment>
<organism evidence="5 6">
    <name type="scientific">Enterovibrio nigricans DSM 22720</name>
    <dbReference type="NCBI Taxonomy" id="1121868"/>
    <lineage>
        <taxon>Bacteria</taxon>
        <taxon>Pseudomonadati</taxon>
        <taxon>Pseudomonadota</taxon>
        <taxon>Gammaproteobacteria</taxon>
        <taxon>Vibrionales</taxon>
        <taxon>Vibrionaceae</taxon>
        <taxon>Enterovibrio</taxon>
    </lineage>
</organism>
<dbReference type="RefSeq" id="WP_078754130.1">
    <property type="nucleotide sequence ID" value="NZ_FUXU01000080.1"/>
</dbReference>
<gene>
    <name evidence="5" type="ORF">SAMN02745132_03991</name>
</gene>
<dbReference type="EC" id="2.8.3.8" evidence="3"/>
<comment type="similarity">
    <text evidence="1 3">Belongs to the 3-oxoacid CoA-transferase family.</text>
</comment>
<dbReference type="InterPro" id="IPR014388">
    <property type="entry name" value="3-oxoacid_CoA-transferase"/>
</dbReference>
<dbReference type="SMART" id="SM00882">
    <property type="entry name" value="CoA_trans"/>
    <property type="match status" value="2"/>
</dbReference>
<accession>A0A1T4VL52</accession>
<keyword evidence="6" id="KW-1185">Reference proteome</keyword>
<evidence type="ECO:0000256" key="2">
    <source>
        <dbReference type="ARBA" id="ARBA00022679"/>
    </source>
</evidence>
<dbReference type="SUPFAM" id="SSF100950">
    <property type="entry name" value="NagB/RpiA/CoA transferase-like"/>
    <property type="match status" value="2"/>
</dbReference>
<evidence type="ECO:0000256" key="1">
    <source>
        <dbReference type="ARBA" id="ARBA00007154"/>
    </source>
</evidence>
<comment type="catalytic activity">
    <reaction evidence="3">
        <text>an acyl-CoA + acetate = a carboxylate + acetyl-CoA</text>
        <dbReference type="Rhea" id="RHEA:13381"/>
        <dbReference type="ChEBI" id="CHEBI:29067"/>
        <dbReference type="ChEBI" id="CHEBI:30089"/>
        <dbReference type="ChEBI" id="CHEBI:57288"/>
        <dbReference type="ChEBI" id="CHEBI:58342"/>
        <dbReference type="EC" id="2.8.3.8"/>
    </reaction>
</comment>
<keyword evidence="2 3" id="KW-0808">Transferase</keyword>